<dbReference type="PANTHER" id="PTHR48207:SF4">
    <property type="entry name" value="BLL6097 PROTEIN"/>
    <property type="match status" value="1"/>
</dbReference>
<dbReference type="InterPro" id="IPR044855">
    <property type="entry name" value="CoA-Trfase_III_dom3_sf"/>
</dbReference>
<dbReference type="InterPro" id="IPR023606">
    <property type="entry name" value="CoA-Trfase_III_dom_1_sf"/>
</dbReference>
<dbReference type="EMBL" id="JAUSVS010000001">
    <property type="protein sequence ID" value="MDQ0462843.1"/>
    <property type="molecule type" value="Genomic_DNA"/>
</dbReference>
<reference evidence="2 3" key="1">
    <citation type="submission" date="2023-07" db="EMBL/GenBank/DDBJ databases">
        <title>Genomic Encyclopedia of Type Strains, Phase IV (KMG-IV): sequencing the most valuable type-strain genomes for metagenomic binning, comparative biology and taxonomic classification.</title>
        <authorList>
            <person name="Goeker M."/>
        </authorList>
    </citation>
    <scope>NUCLEOTIDE SEQUENCE [LARGE SCALE GENOMIC DNA]</scope>
    <source>
        <strain evidence="2 3">DSM 18695</strain>
    </source>
</reference>
<accession>A0ABU0ILE8</accession>
<dbReference type="InterPro" id="IPR050483">
    <property type="entry name" value="CoA-transferase_III_domain"/>
</dbReference>
<comment type="caution">
    <text evidence="2">The sequence shown here is derived from an EMBL/GenBank/DDBJ whole genome shotgun (WGS) entry which is preliminary data.</text>
</comment>
<keyword evidence="3" id="KW-1185">Reference proteome</keyword>
<dbReference type="Gene3D" id="3.40.50.10540">
    <property type="entry name" value="Crotonobetainyl-coa:carnitine coa-transferase, domain 1"/>
    <property type="match status" value="1"/>
</dbReference>
<protein>
    <submittedName>
        <fullName evidence="2">Crotonobetainyl-CoA:carnitine CoA-transferase CaiB-like acyl-CoA transferase</fullName>
    </submittedName>
</protein>
<evidence type="ECO:0000313" key="3">
    <source>
        <dbReference type="Proteomes" id="UP001228905"/>
    </source>
</evidence>
<gene>
    <name evidence="2" type="ORF">QO010_000591</name>
</gene>
<evidence type="ECO:0000313" key="2">
    <source>
        <dbReference type="EMBL" id="MDQ0462843.1"/>
    </source>
</evidence>
<name>A0ABU0ILE8_9CAUL</name>
<dbReference type="Pfam" id="PF02515">
    <property type="entry name" value="CoA_transf_3"/>
    <property type="match status" value="1"/>
</dbReference>
<dbReference type="Proteomes" id="UP001228905">
    <property type="component" value="Unassembled WGS sequence"/>
</dbReference>
<evidence type="ECO:0000256" key="1">
    <source>
        <dbReference type="ARBA" id="ARBA00022679"/>
    </source>
</evidence>
<organism evidence="2 3">
    <name type="scientific">Caulobacter ginsengisoli</name>
    <dbReference type="NCBI Taxonomy" id="400775"/>
    <lineage>
        <taxon>Bacteria</taxon>
        <taxon>Pseudomonadati</taxon>
        <taxon>Pseudomonadota</taxon>
        <taxon>Alphaproteobacteria</taxon>
        <taxon>Caulobacterales</taxon>
        <taxon>Caulobacteraceae</taxon>
        <taxon>Caulobacter</taxon>
    </lineage>
</organism>
<dbReference type="InterPro" id="IPR003673">
    <property type="entry name" value="CoA-Trfase_fam_III"/>
</dbReference>
<dbReference type="RefSeq" id="WP_307345764.1">
    <property type="nucleotide sequence ID" value="NZ_JAUSVS010000001.1"/>
</dbReference>
<sequence length="409" mass="44712">MTQTKTLATKPTGPLAGIRILDLTSVVFGAYATQQLGDLGADVIKVEFPGGRRGGGGDIMRWAGMTPEGAPPDLGPIFMTINRNKRSVLLDLRVPEDAAALRALIPTCDVFVASVRYEGLERLGLGYEAVRALKDDIIYVHGAGYGSDGPYAGEPAYDDLIQAASGMADLLNRTDGRPEPRYLPSLVADKVSGLFMGQAILAALFHRQKTGEGQFVEVPMYECVTSFNLAEHFFGHVYDPPTGQWSYVRVTNPERKPFTTLDGHIGLLPYTGGQWQAFFEAAGMGELLTSDPRFADDRSRGRHARELYALVETVTRTKTTAEWLAVLKPLQIPVIPLNRLDDLPADPHLTAVGMFEHYEHPDAGPYWGLRPPVHYSVTPANVRRHAPRMGEHTAEVLAEVGHASRTAPE</sequence>
<dbReference type="SUPFAM" id="SSF89796">
    <property type="entry name" value="CoA-transferase family III (CaiB/BaiF)"/>
    <property type="match status" value="1"/>
</dbReference>
<proteinExistence type="predicted"/>
<keyword evidence="1" id="KW-0808">Transferase</keyword>
<dbReference type="PANTHER" id="PTHR48207">
    <property type="entry name" value="SUCCINATE--HYDROXYMETHYLGLUTARATE COA-TRANSFERASE"/>
    <property type="match status" value="1"/>
</dbReference>
<dbReference type="Gene3D" id="3.30.1540.10">
    <property type="entry name" value="formyl-coa transferase, domain 3"/>
    <property type="match status" value="1"/>
</dbReference>